<dbReference type="PROSITE" id="PS00845">
    <property type="entry name" value="CAP_GLY_1"/>
    <property type="match status" value="1"/>
</dbReference>
<evidence type="ECO:0000256" key="12">
    <source>
        <dbReference type="ARBA" id="ARBA00023212"/>
    </source>
</evidence>
<evidence type="ECO:0000256" key="6">
    <source>
        <dbReference type="ARBA" id="ARBA00022490"/>
    </source>
</evidence>
<keyword evidence="6" id="KW-0963">Cytoplasm</keyword>
<evidence type="ECO:0000256" key="1">
    <source>
        <dbReference type="ARBA" id="ARBA00004114"/>
    </source>
</evidence>
<evidence type="ECO:0000256" key="4">
    <source>
        <dbReference type="ARBA" id="ARBA00011010"/>
    </source>
</evidence>
<keyword evidence="13" id="KW-0131">Cell cycle</keyword>
<name>A0A5E4R3L0_9NEOP</name>
<keyword evidence="18" id="KW-1185">Reference proteome</keyword>
<dbReference type="AlphaFoldDB" id="A0A5E4R3L0"/>
<dbReference type="InterPro" id="IPR000938">
    <property type="entry name" value="CAP-Gly_domain"/>
</dbReference>
<feature type="domain" description="CAP-Gly" evidence="16">
    <location>
        <begin position="27"/>
        <end position="74"/>
    </location>
</feature>
<dbReference type="PROSITE" id="PS50245">
    <property type="entry name" value="CAP_GLY_2"/>
    <property type="match status" value="1"/>
</dbReference>
<dbReference type="GO" id="GO:0005814">
    <property type="term" value="C:centriole"/>
    <property type="evidence" value="ECO:0007669"/>
    <property type="project" value="UniProtKB-SubCell"/>
</dbReference>
<dbReference type="SUPFAM" id="SSF74924">
    <property type="entry name" value="Cap-Gly domain"/>
    <property type="match status" value="1"/>
</dbReference>
<protein>
    <recommendedName>
        <fullName evidence="5">Dynactin subunit 1</fullName>
    </recommendedName>
</protein>
<organism evidence="17 18">
    <name type="scientific">Leptidea sinapis</name>
    <dbReference type="NCBI Taxonomy" id="189913"/>
    <lineage>
        <taxon>Eukaryota</taxon>
        <taxon>Metazoa</taxon>
        <taxon>Ecdysozoa</taxon>
        <taxon>Arthropoda</taxon>
        <taxon>Hexapoda</taxon>
        <taxon>Insecta</taxon>
        <taxon>Pterygota</taxon>
        <taxon>Neoptera</taxon>
        <taxon>Endopterygota</taxon>
        <taxon>Lepidoptera</taxon>
        <taxon>Glossata</taxon>
        <taxon>Ditrysia</taxon>
        <taxon>Papilionoidea</taxon>
        <taxon>Pieridae</taxon>
        <taxon>Dismorphiinae</taxon>
        <taxon>Leptidea</taxon>
    </lineage>
</organism>
<dbReference type="Pfam" id="PF12455">
    <property type="entry name" value="Dynactin"/>
    <property type="match status" value="1"/>
</dbReference>
<evidence type="ECO:0000256" key="8">
    <source>
        <dbReference type="ARBA" id="ARBA00022701"/>
    </source>
</evidence>
<keyword evidence="8" id="KW-0493">Microtubule</keyword>
<evidence type="ECO:0000256" key="11">
    <source>
        <dbReference type="ARBA" id="ARBA00023054"/>
    </source>
</evidence>
<dbReference type="PANTHER" id="PTHR18916:SF6">
    <property type="entry name" value="DYNACTIN SUBUNIT 1"/>
    <property type="match status" value="1"/>
</dbReference>
<dbReference type="SMART" id="SM01052">
    <property type="entry name" value="CAP_GLY"/>
    <property type="match status" value="1"/>
</dbReference>
<dbReference type="GO" id="GO:0005874">
    <property type="term" value="C:microtubule"/>
    <property type="evidence" value="ECO:0007669"/>
    <property type="project" value="UniProtKB-KW"/>
</dbReference>
<evidence type="ECO:0000256" key="10">
    <source>
        <dbReference type="ARBA" id="ARBA00023017"/>
    </source>
</evidence>
<keyword evidence="10" id="KW-0243">Dynein</keyword>
<keyword evidence="9" id="KW-0498">Mitosis</keyword>
<feature type="compositionally biased region" description="Low complexity" evidence="15">
    <location>
        <begin position="72"/>
        <end position="91"/>
    </location>
</feature>
<dbReference type="InterPro" id="IPR022157">
    <property type="entry name" value="Dynactin"/>
</dbReference>
<dbReference type="Gene3D" id="2.30.30.190">
    <property type="entry name" value="CAP Gly-rich-like domain"/>
    <property type="match status" value="1"/>
</dbReference>
<evidence type="ECO:0000256" key="2">
    <source>
        <dbReference type="ARBA" id="ARBA00004186"/>
    </source>
</evidence>
<feature type="coiled-coil region" evidence="14">
    <location>
        <begin position="131"/>
        <end position="387"/>
    </location>
</feature>
<dbReference type="EMBL" id="FZQP02006815">
    <property type="protein sequence ID" value="VVD03905.1"/>
    <property type="molecule type" value="Genomic_DNA"/>
</dbReference>
<evidence type="ECO:0000259" key="16">
    <source>
        <dbReference type="PROSITE" id="PS50245"/>
    </source>
</evidence>
<gene>
    <name evidence="17" type="ORF">LSINAPIS_LOCUS13797</name>
</gene>
<evidence type="ECO:0000256" key="5">
    <source>
        <dbReference type="ARBA" id="ARBA00016574"/>
    </source>
</evidence>
<keyword evidence="7" id="KW-0132">Cell division</keyword>
<evidence type="ECO:0000256" key="7">
    <source>
        <dbReference type="ARBA" id="ARBA00022618"/>
    </source>
</evidence>
<comment type="similarity">
    <text evidence="4">Belongs to the dynactin 150 kDa subunit family.</text>
</comment>
<evidence type="ECO:0000256" key="9">
    <source>
        <dbReference type="ARBA" id="ARBA00022776"/>
    </source>
</evidence>
<accession>A0A5E4R3L0</accession>
<dbReference type="Pfam" id="PF01302">
    <property type="entry name" value="CAP_GLY"/>
    <property type="match status" value="1"/>
</dbReference>
<comment type="subcellular location">
    <subcellularLocation>
        <location evidence="3">Cytoplasm</location>
        <location evidence="3">Cell cortex</location>
    </subcellularLocation>
    <subcellularLocation>
        <location evidence="1">Cytoplasm</location>
        <location evidence="1">Cytoskeleton</location>
        <location evidence="1">Microtubule organizing center</location>
        <location evidence="1">Centrosome</location>
        <location evidence="1">Centriole</location>
    </subcellularLocation>
    <subcellularLocation>
        <location evidence="2">Cytoplasm</location>
        <location evidence="2">Cytoskeleton</location>
        <location evidence="2">Spindle</location>
    </subcellularLocation>
</comment>
<dbReference type="PANTHER" id="PTHR18916">
    <property type="entry name" value="DYNACTIN 1-RELATED MICROTUBULE-BINDING"/>
    <property type="match status" value="1"/>
</dbReference>
<dbReference type="Proteomes" id="UP000324832">
    <property type="component" value="Unassembled WGS sequence"/>
</dbReference>
<feature type="region of interest" description="Disordered" evidence="15">
    <location>
        <begin position="72"/>
        <end position="95"/>
    </location>
</feature>
<evidence type="ECO:0000313" key="18">
    <source>
        <dbReference type="Proteomes" id="UP000324832"/>
    </source>
</evidence>
<evidence type="ECO:0000313" key="17">
    <source>
        <dbReference type="EMBL" id="VVD03905.1"/>
    </source>
</evidence>
<dbReference type="GO" id="GO:0005819">
    <property type="term" value="C:spindle"/>
    <property type="evidence" value="ECO:0007669"/>
    <property type="project" value="UniProtKB-SubCell"/>
</dbReference>
<dbReference type="InterPro" id="IPR036859">
    <property type="entry name" value="CAP-Gly_dom_sf"/>
</dbReference>
<evidence type="ECO:0000256" key="3">
    <source>
        <dbReference type="ARBA" id="ARBA00004544"/>
    </source>
</evidence>
<evidence type="ECO:0000256" key="13">
    <source>
        <dbReference type="ARBA" id="ARBA00023306"/>
    </source>
</evidence>
<reference evidence="17 18" key="1">
    <citation type="submission" date="2017-07" db="EMBL/GenBank/DDBJ databases">
        <authorList>
            <person name="Talla V."/>
            <person name="Backstrom N."/>
        </authorList>
    </citation>
    <scope>NUCLEOTIDE SEQUENCE [LARGE SCALE GENOMIC DNA]</scope>
</reference>
<proteinExistence type="inferred from homology"/>
<keyword evidence="12" id="KW-0206">Cytoskeleton</keyword>
<keyword evidence="11 14" id="KW-0175">Coiled coil</keyword>
<evidence type="ECO:0000256" key="14">
    <source>
        <dbReference type="SAM" id="Coils"/>
    </source>
</evidence>
<sequence>MSNKDLKIGQRVAVVAKDVKGTVAYVGYPTFASGKWIGINLDEPKGKNNGTVRGHFYFESRRDLDQPRVTASSRTSLASSRQSLASFLSPSTERASTPDLTVKRASFTGFVETLTPQFTPGQSMTSPQPNAAAVEEKLANLQAQQEITNLKAEVEDLKEKLETLRMRRSEDREKLRELERVRLQLDQANEFKAKIMESQAQLQRDLQRAKQEVREAQEALDLHNDETAELQEAAEMAALDKEMAEERAESIQMELEQCREKLEEATLDLQLMRAEMEASGNTQHPNAVSGGATGYEVRQLQQQNVRLKETLVEQLKQDVQELEALQEVHEQLVESNRELEMDLREEEAALETIMDRDSTIVKFRELVQRMTEQYNELTAQINSKQGDHDAILFILLLQRLNTKAEIILGQIRERFPAVNVWDREAITKSHTAVQYSFRCQLEYQLLMIQPTPPIVKRAQLVKKQLEETKTLTIRLEKKEAEYKELKKAAKGYKEELSEMNIRKELGEKKLTTAVRDAELKIDQLQRKLDDALNQIKRQEKEFDETLDHLQQDIESLEDERGALREKLKLYGKRGGSHHAVTSPVSSVREYSHEPSVKVSSGVPSGEVNEALQHQLKVLSW</sequence>
<evidence type="ECO:0000256" key="15">
    <source>
        <dbReference type="SAM" id="MobiDB-lite"/>
    </source>
</evidence>
<dbReference type="GO" id="GO:0030286">
    <property type="term" value="C:dynein complex"/>
    <property type="evidence" value="ECO:0007669"/>
    <property type="project" value="UniProtKB-KW"/>
</dbReference>
<feature type="region of interest" description="Disordered" evidence="15">
    <location>
        <begin position="572"/>
        <end position="604"/>
    </location>
</feature>
<dbReference type="GO" id="GO:0051301">
    <property type="term" value="P:cell division"/>
    <property type="evidence" value="ECO:0007669"/>
    <property type="project" value="UniProtKB-KW"/>
</dbReference>